<accession>A0A846Z3B0</accession>
<dbReference type="Proteomes" id="UP000579250">
    <property type="component" value="Unassembled WGS sequence"/>
</dbReference>
<sequence>MDQEVTDLVLDIVANARPGTLEQPAWARARELDAFHARREELHARRQKGDITDALFLRRSAVLEEILQDLLKEKEAWEAVEASFSDEASERLRQWRTRPEAGGYSLHQRRALVAQTLRSVLVFPAGRGRPRRRGEGYLPILNASLVISPSGEPAQVVRSARAVSMARWKVG</sequence>
<dbReference type="AlphaFoldDB" id="A0A846Z3B0"/>
<gene>
    <name evidence="1" type="ORF">HGB48_21845</name>
</gene>
<evidence type="ECO:0000313" key="1">
    <source>
        <dbReference type="EMBL" id="NKZ06367.1"/>
    </source>
</evidence>
<keyword evidence="2" id="KW-1185">Reference proteome</keyword>
<dbReference type="RefSeq" id="WP_157438097.1">
    <property type="nucleotide sequence ID" value="NZ_JAAXPI010000034.1"/>
</dbReference>
<reference evidence="1 2" key="1">
    <citation type="submission" date="2020-04" db="EMBL/GenBank/DDBJ databases">
        <title>MicrobeNet Type strains.</title>
        <authorList>
            <person name="Nicholson A.C."/>
        </authorList>
    </citation>
    <scope>NUCLEOTIDE SEQUENCE [LARGE SCALE GENOMIC DNA]</scope>
    <source>
        <strain evidence="1 2">ATCC BAA-277</strain>
    </source>
</reference>
<proteinExistence type="predicted"/>
<protein>
    <submittedName>
        <fullName evidence="1">Uncharacterized protein</fullName>
    </submittedName>
</protein>
<organism evidence="1 2">
    <name type="scientific">Actinomadura latina</name>
    <dbReference type="NCBI Taxonomy" id="163603"/>
    <lineage>
        <taxon>Bacteria</taxon>
        <taxon>Bacillati</taxon>
        <taxon>Actinomycetota</taxon>
        <taxon>Actinomycetes</taxon>
        <taxon>Streptosporangiales</taxon>
        <taxon>Thermomonosporaceae</taxon>
        <taxon>Actinomadura</taxon>
    </lineage>
</organism>
<dbReference type="EMBL" id="JAAXPI010000034">
    <property type="protein sequence ID" value="NKZ06367.1"/>
    <property type="molecule type" value="Genomic_DNA"/>
</dbReference>
<comment type="caution">
    <text evidence="1">The sequence shown here is derived from an EMBL/GenBank/DDBJ whole genome shotgun (WGS) entry which is preliminary data.</text>
</comment>
<name>A0A846Z3B0_9ACTN</name>
<evidence type="ECO:0000313" key="2">
    <source>
        <dbReference type="Proteomes" id="UP000579250"/>
    </source>
</evidence>